<dbReference type="Proteomes" id="UP000437736">
    <property type="component" value="Unassembled WGS sequence"/>
</dbReference>
<keyword evidence="1" id="KW-0472">Membrane</keyword>
<dbReference type="EMBL" id="WJHE01000287">
    <property type="protein sequence ID" value="MST32406.1"/>
    <property type="molecule type" value="Genomic_DNA"/>
</dbReference>
<feature type="transmembrane region" description="Helical" evidence="1">
    <location>
        <begin position="16"/>
        <end position="36"/>
    </location>
</feature>
<feature type="transmembrane region" description="Helical" evidence="1">
    <location>
        <begin position="48"/>
        <end position="65"/>
    </location>
</feature>
<evidence type="ECO:0000256" key="1">
    <source>
        <dbReference type="SAM" id="Phobius"/>
    </source>
</evidence>
<sequence>MTTVDRGEKRRARHRGGIIALIWAGMLAVLAGVMYAFQGPTMDIRGPLDLWEVLVIVFFAGLVALRPGRPPRPRKAKVTGAPSMALAFAFLLGAIGWVFGLYMAYFAIPLLAFCISRWRAEWKGGRPPA</sequence>
<gene>
    <name evidence="2" type="ORF">GHK86_06690</name>
</gene>
<protein>
    <submittedName>
        <fullName evidence="2">Uncharacterized protein</fullName>
    </submittedName>
</protein>
<accession>A0ABW9QSE6</accession>
<reference evidence="2 3" key="1">
    <citation type="submission" date="2019-11" db="EMBL/GenBank/DDBJ databases">
        <title>Acidiferrimicrobium australis gen. nov., sp. nov., an acidophilic and obligately heterotrophic, member of the Actinobacteria that catalyses dissimilatory oxido- reduction of iron isolated from metal-rich acidic water in Chile.</title>
        <authorList>
            <person name="Gonzalez D."/>
            <person name="Huber K."/>
            <person name="Hedrich S."/>
            <person name="Rojas-Villalobos C."/>
            <person name="Quatrini R."/>
            <person name="Dinamarca M.A."/>
            <person name="Schwarz A."/>
            <person name="Canales C."/>
            <person name="Nancucheo I."/>
        </authorList>
    </citation>
    <scope>NUCLEOTIDE SEQUENCE [LARGE SCALE GENOMIC DNA]</scope>
    <source>
        <strain evidence="2 3">USS-CCA1</strain>
    </source>
</reference>
<evidence type="ECO:0000313" key="3">
    <source>
        <dbReference type="Proteomes" id="UP000437736"/>
    </source>
</evidence>
<keyword evidence="3" id="KW-1185">Reference proteome</keyword>
<name>A0ABW9QSE6_9ACTN</name>
<proteinExistence type="predicted"/>
<keyword evidence="1" id="KW-0812">Transmembrane</keyword>
<keyword evidence="1" id="KW-1133">Transmembrane helix</keyword>
<feature type="transmembrane region" description="Helical" evidence="1">
    <location>
        <begin position="86"/>
        <end position="108"/>
    </location>
</feature>
<organism evidence="2 3">
    <name type="scientific">Acidiferrimicrobium australe</name>
    <dbReference type="NCBI Taxonomy" id="2664430"/>
    <lineage>
        <taxon>Bacteria</taxon>
        <taxon>Bacillati</taxon>
        <taxon>Actinomycetota</taxon>
        <taxon>Acidimicrobiia</taxon>
        <taxon>Acidimicrobiales</taxon>
        <taxon>Acidimicrobiaceae</taxon>
        <taxon>Acidiferrimicrobium</taxon>
    </lineage>
</organism>
<evidence type="ECO:0000313" key="2">
    <source>
        <dbReference type="EMBL" id="MST32406.1"/>
    </source>
</evidence>
<comment type="caution">
    <text evidence="2">The sequence shown here is derived from an EMBL/GenBank/DDBJ whole genome shotgun (WGS) entry which is preliminary data.</text>
</comment>